<dbReference type="InterPro" id="IPR050108">
    <property type="entry name" value="CDK"/>
</dbReference>
<dbReference type="PROSITE" id="PS00108">
    <property type="entry name" value="PROTEIN_KINASE_ST"/>
    <property type="match status" value="1"/>
</dbReference>
<comment type="similarity">
    <text evidence="1">Belongs to the protein kinase superfamily. CMGC Ser/Thr protein kinase family. CDC2/CDKX subfamily.</text>
</comment>
<feature type="compositionally biased region" description="Polar residues" evidence="8">
    <location>
        <begin position="418"/>
        <end position="450"/>
    </location>
</feature>
<dbReference type="InterPro" id="IPR014756">
    <property type="entry name" value="Ig_E-set"/>
</dbReference>
<dbReference type="PANTHER" id="PTHR24056">
    <property type="entry name" value="CELL DIVISION PROTEIN KINASE"/>
    <property type="match status" value="1"/>
</dbReference>
<evidence type="ECO:0000256" key="4">
    <source>
        <dbReference type="ARBA" id="ARBA00022741"/>
    </source>
</evidence>
<keyword evidence="3 10" id="KW-0808">Transferase</keyword>
<dbReference type="GO" id="GO:0008353">
    <property type="term" value="F:RNA polymerase II CTD heptapeptide repeat kinase activity"/>
    <property type="evidence" value="ECO:0007669"/>
    <property type="project" value="UniProtKB-EC"/>
</dbReference>
<dbReference type="InterPro" id="IPR000719">
    <property type="entry name" value="Prot_kinase_dom"/>
</dbReference>
<name>A0ABQ9XBR7_9EUKA</name>
<proteinExistence type="inferred from homology"/>
<evidence type="ECO:0000313" key="10">
    <source>
        <dbReference type="EMBL" id="KAK2947650.1"/>
    </source>
</evidence>
<keyword evidence="5 10" id="KW-0418">Kinase</keyword>
<keyword evidence="11" id="KW-1185">Reference proteome</keyword>
<accession>A0ABQ9XBR7</accession>
<feature type="binding site" evidence="7">
    <location>
        <position position="51"/>
    </location>
    <ligand>
        <name>ATP</name>
        <dbReference type="ChEBI" id="CHEBI:30616"/>
    </ligand>
</feature>
<evidence type="ECO:0000256" key="7">
    <source>
        <dbReference type="PROSITE-ProRule" id="PRU10141"/>
    </source>
</evidence>
<feature type="compositionally biased region" description="Polar residues" evidence="8">
    <location>
        <begin position="477"/>
        <end position="490"/>
    </location>
</feature>
<dbReference type="EC" id="2.7.11.23" evidence="10"/>
<dbReference type="InterPro" id="IPR008271">
    <property type="entry name" value="Ser/Thr_kinase_AS"/>
</dbReference>
<dbReference type="Gene3D" id="3.30.200.20">
    <property type="entry name" value="Phosphorylase Kinase, domain 1"/>
    <property type="match status" value="1"/>
</dbReference>
<dbReference type="InterPro" id="IPR032640">
    <property type="entry name" value="AMPK1_CBM"/>
</dbReference>
<dbReference type="EMBL" id="JARBJD010000194">
    <property type="protein sequence ID" value="KAK2947650.1"/>
    <property type="molecule type" value="Genomic_DNA"/>
</dbReference>
<feature type="region of interest" description="Disordered" evidence="8">
    <location>
        <begin position="396"/>
        <end position="538"/>
    </location>
</feature>
<evidence type="ECO:0000259" key="9">
    <source>
        <dbReference type="PROSITE" id="PS50011"/>
    </source>
</evidence>
<dbReference type="SUPFAM" id="SSF81296">
    <property type="entry name" value="E set domains"/>
    <property type="match status" value="1"/>
</dbReference>
<dbReference type="Pfam" id="PF00069">
    <property type="entry name" value="Pkinase"/>
    <property type="match status" value="1"/>
</dbReference>
<evidence type="ECO:0000256" key="2">
    <source>
        <dbReference type="ARBA" id="ARBA00022527"/>
    </source>
</evidence>
<organism evidence="10 11">
    <name type="scientific">Blattamonas nauphoetae</name>
    <dbReference type="NCBI Taxonomy" id="2049346"/>
    <lineage>
        <taxon>Eukaryota</taxon>
        <taxon>Metamonada</taxon>
        <taxon>Preaxostyla</taxon>
        <taxon>Oxymonadida</taxon>
        <taxon>Blattamonas</taxon>
    </lineage>
</organism>
<evidence type="ECO:0000256" key="8">
    <source>
        <dbReference type="SAM" id="MobiDB-lite"/>
    </source>
</evidence>
<dbReference type="InterPro" id="IPR013783">
    <property type="entry name" value="Ig-like_fold"/>
</dbReference>
<dbReference type="SMART" id="SM00220">
    <property type="entry name" value="S_TKc"/>
    <property type="match status" value="1"/>
</dbReference>
<dbReference type="PANTHER" id="PTHR24056:SF546">
    <property type="entry name" value="CYCLIN-DEPENDENT KINASE 12"/>
    <property type="match status" value="1"/>
</dbReference>
<feature type="compositionally biased region" description="Basic and acidic residues" evidence="8">
    <location>
        <begin position="451"/>
        <end position="462"/>
    </location>
</feature>
<dbReference type="SUPFAM" id="SSF56112">
    <property type="entry name" value="Protein kinase-like (PK-like)"/>
    <property type="match status" value="1"/>
</dbReference>
<feature type="domain" description="Protein kinase" evidence="9">
    <location>
        <begin position="22"/>
        <end position="332"/>
    </location>
</feature>
<reference evidence="10 11" key="1">
    <citation type="journal article" date="2022" name="bioRxiv">
        <title>Genomics of Preaxostyla Flagellates Illuminates Evolutionary Transitions and the Path Towards Mitochondrial Loss.</title>
        <authorList>
            <person name="Novak L.V.F."/>
            <person name="Treitli S.C."/>
            <person name="Pyrih J."/>
            <person name="Halakuc P."/>
            <person name="Pipaliya S.V."/>
            <person name="Vacek V."/>
            <person name="Brzon O."/>
            <person name="Soukal P."/>
            <person name="Eme L."/>
            <person name="Dacks J.B."/>
            <person name="Karnkowska A."/>
            <person name="Elias M."/>
            <person name="Hampl V."/>
        </authorList>
    </citation>
    <scope>NUCLEOTIDE SEQUENCE [LARGE SCALE GENOMIC DNA]</scope>
    <source>
        <strain evidence="10">NAU3</strain>
        <tissue evidence="10">Gut</tissue>
    </source>
</reference>
<dbReference type="Proteomes" id="UP001281761">
    <property type="component" value="Unassembled WGS sequence"/>
</dbReference>
<dbReference type="CDD" id="cd02859">
    <property type="entry name" value="E_set_AMPKbeta_like_N"/>
    <property type="match status" value="1"/>
</dbReference>
<evidence type="ECO:0000313" key="11">
    <source>
        <dbReference type="Proteomes" id="UP001281761"/>
    </source>
</evidence>
<dbReference type="Gene3D" id="2.60.40.10">
    <property type="entry name" value="Immunoglobulins"/>
    <property type="match status" value="1"/>
</dbReference>
<dbReference type="Pfam" id="PF16561">
    <property type="entry name" value="AMPK1_CBM"/>
    <property type="match status" value="1"/>
</dbReference>
<keyword evidence="4 7" id="KW-0547">Nucleotide-binding</keyword>
<evidence type="ECO:0000256" key="3">
    <source>
        <dbReference type="ARBA" id="ARBA00022679"/>
    </source>
</evidence>
<keyword evidence="6 7" id="KW-0067">ATP-binding</keyword>
<evidence type="ECO:0000256" key="1">
    <source>
        <dbReference type="ARBA" id="ARBA00006485"/>
    </source>
</evidence>
<feature type="region of interest" description="Disordered" evidence="8">
    <location>
        <begin position="664"/>
        <end position="716"/>
    </location>
</feature>
<dbReference type="InterPro" id="IPR017441">
    <property type="entry name" value="Protein_kinase_ATP_BS"/>
</dbReference>
<dbReference type="PROSITE" id="PS00107">
    <property type="entry name" value="PROTEIN_KINASE_ATP"/>
    <property type="match status" value="1"/>
</dbReference>
<dbReference type="PROSITE" id="PS50011">
    <property type="entry name" value="PROTEIN_KINASE_DOM"/>
    <property type="match status" value="1"/>
</dbReference>
<keyword evidence="2" id="KW-0723">Serine/threonine-protein kinase</keyword>
<evidence type="ECO:0000256" key="6">
    <source>
        <dbReference type="ARBA" id="ARBA00022840"/>
    </source>
</evidence>
<dbReference type="InterPro" id="IPR011009">
    <property type="entry name" value="Kinase-like_dom_sf"/>
</dbReference>
<gene>
    <name evidence="10" type="ORF">BLNAU_17402</name>
</gene>
<dbReference type="Gene3D" id="1.10.510.10">
    <property type="entry name" value="Transferase(Phosphotransferase) domain 1"/>
    <property type="match status" value="1"/>
</dbReference>
<protein>
    <submittedName>
        <fullName evidence="10">Cyclin-dependent kinase C-1</fullName>
        <ecNumber evidence="10">2.7.11.23</ecNumber>
    </submittedName>
</protein>
<feature type="compositionally biased region" description="Polar residues" evidence="8">
    <location>
        <begin position="706"/>
        <end position="716"/>
    </location>
</feature>
<comment type="caution">
    <text evidence="10">The sequence shown here is derived from an EMBL/GenBank/DDBJ whole genome shotgun (WGS) entry which is preliminary data.</text>
</comment>
<dbReference type="InterPro" id="IPR037256">
    <property type="entry name" value="ASC_dom_sf"/>
</dbReference>
<sequence>MITRRKNPHFDDNASSAHLKDYINRQMIGQGTYGIVYRAFDGNTKRHVALKQIKINPEKEKDGFPITTVREIKLLFRCNHPNIVKLLRIITEEKQLYFVFEYLEHDLWGIFESGVKLSEPVVKCYMKQLLNAVFFCHKNQIIHRDIKGGNLLIGEDGILKLADFGLAREMDKRRENYITKDMVTLWYRAPEILLGSQNYEYPADMWSVGCVFAEFLNAGKPFIHGSTEQQQIERIWKTCGTPDLNDYPEIQALPYWKGVPVQNYPDTKKEGEGAQTPTPQIISYRPKGQLPRVLPTLFKTASTTALNLLERLLTLNPAKRITAHDALNHDYFWTDPLPCAPSEVPNLTLPYHHNDVKKRQKDPSYRDDLDWRRRTTELTENQRDLEAYEYNEELRVDRHSEELSSSGLLPIPMGPNPSKVTQQPSSPSHQPYGTGSSYTRPSPISQTLSKSNEDLQMARESQRLSQQSRRLEDEQSNHSTDSPRTSTSEQGTKESHPPPRQTPQTNSTTNQHHSQPSPASFQSSLPGEPPAAAKPQPPVDDLIQLTFTWNYGAISSVFVSGSFSQWKNKIPLSAHRSSTDLDGPTPFELENGQYSEAQIKAIEVDRSQNQGVTVNWVKSWTVKVKIRPGHYFFKYIVDNEWRHDPLFEVGRDYQGKLLNVLTISLNDPQPPLEPAPEIKKETDQPIQKSSHNHEDSSALQKHTRQKPLNTRQDQQKTQALFRQLFTQDYSQNVPPPIIFDEAAMPVTIPKPLENFLLHNNTTSSPIADTTNADILPLADHTTLNHYISLHQDPHTRCPSHASANTIRFKTKMFTVLLYMSPGSTDHAERSKTLMDSLLSSIQSDILQRYAAQIQEQSTTSQLHELLHTPPPK</sequence>
<dbReference type="SUPFAM" id="SSF160219">
    <property type="entry name" value="AMPKBI-like"/>
    <property type="match status" value="1"/>
</dbReference>
<feature type="compositionally biased region" description="Polar residues" evidence="8">
    <location>
        <begin position="502"/>
        <end position="525"/>
    </location>
</feature>
<evidence type="ECO:0000256" key="5">
    <source>
        <dbReference type="ARBA" id="ARBA00022777"/>
    </source>
</evidence>